<keyword evidence="1" id="KW-0732">Signal</keyword>
<feature type="chain" id="PRO_5044001639" evidence="1">
    <location>
        <begin position="20"/>
        <end position="290"/>
    </location>
</feature>
<sequence length="290" mass="30387">MVLLRSLIAAAILTQTALALTPVGHTPSGAPIYEAPFGSRVLQVGRDMKVFAPNGTVIHTFANAVPQSSTSAPIRRQVLSDAAASVQLTNTSDLLESLNTTIVVPPPPTTFNSQLMWVAGSIKIPGNDGVPFASLRAVLQYGATAIQGGPFWTIAAQLELLPDGGLLQISRPGFDPTVSAGTSISTSVVHTDEGDGVFWYIAAFDNIPGSSNIQVGFQMPASGAVIGMEEEGVFQSSEYPAEPLTFANTSLKLTSGFPDIMWDTSSDSVSGAYVTVDKDGSEDAEITIHF</sequence>
<gene>
    <name evidence="2" type="ORF">R3P38DRAFT_456785</name>
</gene>
<protein>
    <submittedName>
        <fullName evidence="2">Uncharacterized protein</fullName>
    </submittedName>
</protein>
<evidence type="ECO:0000313" key="2">
    <source>
        <dbReference type="EMBL" id="KAK6981155.1"/>
    </source>
</evidence>
<feature type="signal peptide" evidence="1">
    <location>
        <begin position="1"/>
        <end position="19"/>
    </location>
</feature>
<dbReference type="EMBL" id="JAWWNJ010000153">
    <property type="protein sequence ID" value="KAK6981155.1"/>
    <property type="molecule type" value="Genomic_DNA"/>
</dbReference>
<comment type="caution">
    <text evidence="2">The sequence shown here is derived from an EMBL/GenBank/DDBJ whole genome shotgun (WGS) entry which is preliminary data.</text>
</comment>
<accession>A0AAV9ZFX3</accession>
<reference evidence="2 3" key="1">
    <citation type="journal article" date="2024" name="J Genomics">
        <title>Draft genome sequencing and assembly of Favolaschia claudopus CIRM-BRFM 2984 isolated from oak limbs.</title>
        <authorList>
            <person name="Navarro D."/>
            <person name="Drula E."/>
            <person name="Chaduli D."/>
            <person name="Cazenave R."/>
            <person name="Ahrendt S."/>
            <person name="Wang J."/>
            <person name="Lipzen A."/>
            <person name="Daum C."/>
            <person name="Barry K."/>
            <person name="Grigoriev I.V."/>
            <person name="Favel A."/>
            <person name="Rosso M.N."/>
            <person name="Martin F."/>
        </authorList>
    </citation>
    <scope>NUCLEOTIDE SEQUENCE [LARGE SCALE GENOMIC DNA]</scope>
    <source>
        <strain evidence="2 3">CIRM-BRFM 2984</strain>
    </source>
</reference>
<evidence type="ECO:0000256" key="1">
    <source>
        <dbReference type="SAM" id="SignalP"/>
    </source>
</evidence>
<dbReference type="AlphaFoldDB" id="A0AAV9ZFX3"/>
<evidence type="ECO:0000313" key="3">
    <source>
        <dbReference type="Proteomes" id="UP001362999"/>
    </source>
</evidence>
<organism evidence="2 3">
    <name type="scientific">Favolaschia claudopus</name>
    <dbReference type="NCBI Taxonomy" id="2862362"/>
    <lineage>
        <taxon>Eukaryota</taxon>
        <taxon>Fungi</taxon>
        <taxon>Dikarya</taxon>
        <taxon>Basidiomycota</taxon>
        <taxon>Agaricomycotina</taxon>
        <taxon>Agaricomycetes</taxon>
        <taxon>Agaricomycetidae</taxon>
        <taxon>Agaricales</taxon>
        <taxon>Marasmiineae</taxon>
        <taxon>Mycenaceae</taxon>
        <taxon>Favolaschia</taxon>
    </lineage>
</organism>
<dbReference type="Proteomes" id="UP001362999">
    <property type="component" value="Unassembled WGS sequence"/>
</dbReference>
<name>A0AAV9ZFX3_9AGAR</name>
<proteinExistence type="predicted"/>
<keyword evidence="3" id="KW-1185">Reference proteome</keyword>